<sequence length="452" mass="50683">MSLSIVDEDFDVYDSNPYHHPLGKRHPDRRVRRLSSVSLSRLMTCPISQVFVVTQDELGHGATATVRKVIHKRTGEEFALKSLPKRDLTPLQKKILLNEVEIFLSVDHPNICRLAYVFEAPSMVHRDIKPSHFIFTCGCPVVTDAAHVYECPDRRLKLFDFGLARRIGSSKFIGGGTLSYMAPECLEVEWESRKPIQRRVSVFGDDDLDEQLRSGKDSEYAVASSLRKAALNMVASGLTSREVHDLEKAFVKIDIDHDGVPENDHDFEVEYSQFLAAAVHMRSEMFRDKMREIFGRFDIDGNGTISEDELKMILSHSPSTNNDDLDAEVAELLAKFDKDGNGVIDYEEFLTAMDDDEGSRDKTWIWAQRHEIHSAPLLDKHSPYVGTFAHAPGGSPLSRGSLSTLPRDLASSSPRMSAYHQSPVTSVVRAVHPLPKPMRSAAVCCDRGCNVM</sequence>
<dbReference type="AlphaFoldDB" id="A0A7J6MBR1"/>
<proteinExistence type="inferred from homology"/>
<feature type="domain" description="Protein kinase" evidence="11">
    <location>
        <begin position="1"/>
        <end position="275"/>
    </location>
</feature>
<feature type="compositionally biased region" description="Low complexity" evidence="10">
    <location>
        <begin position="395"/>
        <end position="407"/>
    </location>
</feature>
<feature type="domain" description="EF-hand" evidence="12">
    <location>
        <begin position="285"/>
        <end position="320"/>
    </location>
</feature>
<dbReference type="PROSITE" id="PS50222">
    <property type="entry name" value="EF_HAND_2"/>
    <property type="match status" value="2"/>
</dbReference>
<comment type="caution">
    <text evidence="13">The sequence shown here is derived from an EMBL/GenBank/DDBJ whole genome shotgun (WGS) entry which is preliminary data.</text>
</comment>
<evidence type="ECO:0000313" key="14">
    <source>
        <dbReference type="Proteomes" id="UP000591131"/>
    </source>
</evidence>
<dbReference type="Proteomes" id="UP000591131">
    <property type="component" value="Unassembled WGS sequence"/>
</dbReference>
<evidence type="ECO:0000256" key="2">
    <source>
        <dbReference type="ARBA" id="ARBA00022527"/>
    </source>
</evidence>
<dbReference type="Gene3D" id="3.30.200.20">
    <property type="entry name" value="Phosphorylase Kinase, domain 1"/>
    <property type="match status" value="1"/>
</dbReference>
<keyword evidence="7 9" id="KW-0067">ATP-binding</keyword>
<dbReference type="SUPFAM" id="SSF56112">
    <property type="entry name" value="Protein kinase-like (PK-like)"/>
    <property type="match status" value="1"/>
</dbReference>
<keyword evidence="5" id="KW-0418">Kinase</keyword>
<comment type="cofactor">
    <cofactor evidence="1">
        <name>Mg(2+)</name>
        <dbReference type="ChEBI" id="CHEBI:18420"/>
    </cofactor>
</comment>
<reference evidence="13 14" key="1">
    <citation type="submission" date="2020-04" db="EMBL/GenBank/DDBJ databases">
        <title>Perkinsus chesapeaki whole genome sequence.</title>
        <authorList>
            <person name="Bogema D.R."/>
        </authorList>
    </citation>
    <scope>NUCLEOTIDE SEQUENCE [LARGE SCALE GENOMIC DNA]</scope>
    <source>
        <strain evidence="13">ATCC PRA-425</strain>
    </source>
</reference>
<evidence type="ECO:0000259" key="12">
    <source>
        <dbReference type="PROSITE" id="PS50222"/>
    </source>
</evidence>
<dbReference type="SUPFAM" id="SSF47473">
    <property type="entry name" value="EF-hand"/>
    <property type="match status" value="1"/>
</dbReference>
<dbReference type="InterPro" id="IPR050205">
    <property type="entry name" value="CDPK_Ser/Thr_kinases"/>
</dbReference>
<dbReference type="InterPro" id="IPR017441">
    <property type="entry name" value="Protein_kinase_ATP_BS"/>
</dbReference>
<evidence type="ECO:0000256" key="9">
    <source>
        <dbReference type="PROSITE-ProRule" id="PRU10141"/>
    </source>
</evidence>
<evidence type="ECO:0000256" key="8">
    <source>
        <dbReference type="ARBA" id="ARBA00024334"/>
    </source>
</evidence>
<dbReference type="PROSITE" id="PS00107">
    <property type="entry name" value="PROTEIN_KINASE_ATP"/>
    <property type="match status" value="1"/>
</dbReference>
<organism evidence="13 14">
    <name type="scientific">Perkinsus chesapeaki</name>
    <name type="common">Clam parasite</name>
    <name type="synonym">Perkinsus andrewsi</name>
    <dbReference type="NCBI Taxonomy" id="330153"/>
    <lineage>
        <taxon>Eukaryota</taxon>
        <taxon>Sar</taxon>
        <taxon>Alveolata</taxon>
        <taxon>Perkinsozoa</taxon>
        <taxon>Perkinsea</taxon>
        <taxon>Perkinsida</taxon>
        <taxon>Perkinsidae</taxon>
        <taxon>Perkinsus</taxon>
    </lineage>
</organism>
<evidence type="ECO:0000259" key="11">
    <source>
        <dbReference type="PROSITE" id="PS50011"/>
    </source>
</evidence>
<feature type="region of interest" description="Disordered" evidence="10">
    <location>
        <begin position="395"/>
        <end position="418"/>
    </location>
</feature>
<keyword evidence="3" id="KW-0808">Transferase</keyword>
<dbReference type="InterPro" id="IPR018247">
    <property type="entry name" value="EF_Hand_1_Ca_BS"/>
</dbReference>
<dbReference type="InterPro" id="IPR002048">
    <property type="entry name" value="EF_hand_dom"/>
</dbReference>
<feature type="binding site" evidence="9">
    <location>
        <position position="81"/>
    </location>
    <ligand>
        <name>ATP</name>
        <dbReference type="ChEBI" id="CHEBI:30616"/>
    </ligand>
</feature>
<feature type="domain" description="EF-hand" evidence="12">
    <location>
        <begin position="324"/>
        <end position="359"/>
    </location>
</feature>
<name>A0A7J6MBR1_PERCH</name>
<dbReference type="GO" id="GO:0005524">
    <property type="term" value="F:ATP binding"/>
    <property type="evidence" value="ECO:0007669"/>
    <property type="project" value="UniProtKB-UniRule"/>
</dbReference>
<dbReference type="PROSITE" id="PS00018">
    <property type="entry name" value="EF_HAND_1"/>
    <property type="match status" value="2"/>
</dbReference>
<keyword evidence="14" id="KW-1185">Reference proteome</keyword>
<evidence type="ECO:0000256" key="5">
    <source>
        <dbReference type="ARBA" id="ARBA00022777"/>
    </source>
</evidence>
<dbReference type="InterPro" id="IPR000719">
    <property type="entry name" value="Prot_kinase_dom"/>
</dbReference>
<dbReference type="CDD" id="cd00051">
    <property type="entry name" value="EFh"/>
    <property type="match status" value="2"/>
</dbReference>
<dbReference type="Pfam" id="PF00069">
    <property type="entry name" value="Pkinase"/>
    <property type="match status" value="1"/>
</dbReference>
<evidence type="ECO:0000256" key="4">
    <source>
        <dbReference type="ARBA" id="ARBA00022741"/>
    </source>
</evidence>
<keyword evidence="4 9" id="KW-0547">Nucleotide-binding</keyword>
<evidence type="ECO:0000256" key="10">
    <source>
        <dbReference type="SAM" id="MobiDB-lite"/>
    </source>
</evidence>
<dbReference type="Gene3D" id="1.10.238.10">
    <property type="entry name" value="EF-hand"/>
    <property type="match status" value="1"/>
</dbReference>
<evidence type="ECO:0000256" key="7">
    <source>
        <dbReference type="ARBA" id="ARBA00022840"/>
    </source>
</evidence>
<keyword evidence="2" id="KW-0723">Serine/threonine-protein kinase</keyword>
<evidence type="ECO:0000256" key="1">
    <source>
        <dbReference type="ARBA" id="ARBA00001946"/>
    </source>
</evidence>
<dbReference type="GO" id="GO:0004674">
    <property type="term" value="F:protein serine/threonine kinase activity"/>
    <property type="evidence" value="ECO:0007669"/>
    <property type="project" value="UniProtKB-KW"/>
</dbReference>
<protein>
    <submittedName>
        <fullName evidence="13">Mitotic spindle-associated MMXD complex subunit MIP18</fullName>
    </submittedName>
</protein>
<keyword evidence="6" id="KW-0106">Calcium</keyword>
<evidence type="ECO:0000256" key="6">
    <source>
        <dbReference type="ARBA" id="ARBA00022837"/>
    </source>
</evidence>
<dbReference type="EMBL" id="JAAPAO010000180">
    <property type="protein sequence ID" value="KAF4668975.1"/>
    <property type="molecule type" value="Genomic_DNA"/>
</dbReference>
<dbReference type="InterPro" id="IPR011992">
    <property type="entry name" value="EF-hand-dom_pair"/>
</dbReference>
<gene>
    <name evidence="13" type="primary">FAM96B</name>
    <name evidence="13" type="ORF">FOL47_002793</name>
</gene>
<dbReference type="PANTHER" id="PTHR24349">
    <property type="entry name" value="SERINE/THREONINE-PROTEIN KINASE"/>
    <property type="match status" value="1"/>
</dbReference>
<dbReference type="OrthoDB" id="418902at2759"/>
<dbReference type="SMART" id="SM00054">
    <property type="entry name" value="EFh"/>
    <property type="match status" value="3"/>
</dbReference>
<accession>A0A7J6MBR1</accession>
<dbReference type="Pfam" id="PF13499">
    <property type="entry name" value="EF-hand_7"/>
    <property type="match status" value="1"/>
</dbReference>
<evidence type="ECO:0000256" key="3">
    <source>
        <dbReference type="ARBA" id="ARBA00022679"/>
    </source>
</evidence>
<dbReference type="SMART" id="SM00220">
    <property type="entry name" value="S_TKc"/>
    <property type="match status" value="1"/>
</dbReference>
<evidence type="ECO:0000313" key="13">
    <source>
        <dbReference type="EMBL" id="KAF4668975.1"/>
    </source>
</evidence>
<dbReference type="PROSITE" id="PS50011">
    <property type="entry name" value="PROTEIN_KINASE_DOM"/>
    <property type="match status" value="1"/>
</dbReference>
<dbReference type="GO" id="GO:0005509">
    <property type="term" value="F:calcium ion binding"/>
    <property type="evidence" value="ECO:0007669"/>
    <property type="project" value="InterPro"/>
</dbReference>
<comment type="similarity">
    <text evidence="8">Belongs to the protein kinase superfamily. Ser/Thr protein kinase family. CDPK subfamily.</text>
</comment>
<dbReference type="InterPro" id="IPR011009">
    <property type="entry name" value="Kinase-like_dom_sf"/>
</dbReference>
<dbReference type="Gene3D" id="1.10.510.10">
    <property type="entry name" value="Transferase(Phosphotransferase) domain 1"/>
    <property type="match status" value="1"/>
</dbReference>